<organism evidence="2 3">
    <name type="scientific">Dendrothele bispora (strain CBS 962.96)</name>
    <dbReference type="NCBI Taxonomy" id="1314807"/>
    <lineage>
        <taxon>Eukaryota</taxon>
        <taxon>Fungi</taxon>
        <taxon>Dikarya</taxon>
        <taxon>Basidiomycota</taxon>
        <taxon>Agaricomycotina</taxon>
        <taxon>Agaricomycetes</taxon>
        <taxon>Agaricomycetidae</taxon>
        <taxon>Agaricales</taxon>
        <taxon>Agaricales incertae sedis</taxon>
        <taxon>Dendrothele</taxon>
    </lineage>
</organism>
<dbReference type="InterPro" id="IPR014710">
    <property type="entry name" value="RmlC-like_jellyroll"/>
</dbReference>
<dbReference type="InterPro" id="IPR009327">
    <property type="entry name" value="Cupin_DUF985"/>
</dbReference>
<evidence type="ECO:0000313" key="2">
    <source>
        <dbReference type="EMBL" id="THU84936.1"/>
    </source>
</evidence>
<name>A0A4S8L887_DENBC</name>
<accession>A0A4S8L887</accession>
<proteinExistence type="predicted"/>
<dbReference type="SUPFAM" id="SSF51182">
    <property type="entry name" value="RmlC-like cupins"/>
    <property type="match status" value="1"/>
</dbReference>
<dbReference type="EMBL" id="ML179573">
    <property type="protein sequence ID" value="THU84936.1"/>
    <property type="molecule type" value="Genomic_DNA"/>
</dbReference>
<keyword evidence="3" id="KW-1185">Reference proteome</keyword>
<evidence type="ECO:0000313" key="3">
    <source>
        <dbReference type="Proteomes" id="UP000297245"/>
    </source>
</evidence>
<sequence>MIVLPDFLATSIYYLQSYHRPESGFHMNKSVTYHILHQGRVEYTLVTPGSPPHVEVKIMGENIAAGEMRQLIVGTGIWKSSRLLTEDLESAKSQEEQDRCFSLITEVVVPGFDWRDHEWMRMDDLDGLFKDIDGGMMIVESMRKRKM</sequence>
<gene>
    <name evidence="2" type="ORF">K435DRAFT_686576</name>
</gene>
<evidence type="ECO:0000259" key="1">
    <source>
        <dbReference type="Pfam" id="PF06172"/>
    </source>
</evidence>
<dbReference type="InterPro" id="IPR039935">
    <property type="entry name" value="YML079W-like"/>
</dbReference>
<reference evidence="2 3" key="1">
    <citation type="journal article" date="2019" name="Nat. Ecol. Evol.">
        <title>Megaphylogeny resolves global patterns of mushroom evolution.</title>
        <authorList>
            <person name="Varga T."/>
            <person name="Krizsan K."/>
            <person name="Foldi C."/>
            <person name="Dima B."/>
            <person name="Sanchez-Garcia M."/>
            <person name="Sanchez-Ramirez S."/>
            <person name="Szollosi G.J."/>
            <person name="Szarkandi J.G."/>
            <person name="Papp V."/>
            <person name="Albert L."/>
            <person name="Andreopoulos W."/>
            <person name="Angelini C."/>
            <person name="Antonin V."/>
            <person name="Barry K.W."/>
            <person name="Bougher N.L."/>
            <person name="Buchanan P."/>
            <person name="Buyck B."/>
            <person name="Bense V."/>
            <person name="Catcheside P."/>
            <person name="Chovatia M."/>
            <person name="Cooper J."/>
            <person name="Damon W."/>
            <person name="Desjardin D."/>
            <person name="Finy P."/>
            <person name="Geml J."/>
            <person name="Haridas S."/>
            <person name="Hughes K."/>
            <person name="Justo A."/>
            <person name="Karasinski D."/>
            <person name="Kautmanova I."/>
            <person name="Kiss B."/>
            <person name="Kocsube S."/>
            <person name="Kotiranta H."/>
            <person name="LaButti K.M."/>
            <person name="Lechner B.E."/>
            <person name="Liimatainen K."/>
            <person name="Lipzen A."/>
            <person name="Lukacs Z."/>
            <person name="Mihaltcheva S."/>
            <person name="Morgado L.N."/>
            <person name="Niskanen T."/>
            <person name="Noordeloos M.E."/>
            <person name="Ohm R.A."/>
            <person name="Ortiz-Santana B."/>
            <person name="Ovrebo C."/>
            <person name="Racz N."/>
            <person name="Riley R."/>
            <person name="Savchenko A."/>
            <person name="Shiryaev A."/>
            <person name="Soop K."/>
            <person name="Spirin V."/>
            <person name="Szebenyi C."/>
            <person name="Tomsovsky M."/>
            <person name="Tulloss R.E."/>
            <person name="Uehling J."/>
            <person name="Grigoriev I.V."/>
            <person name="Vagvolgyi C."/>
            <person name="Papp T."/>
            <person name="Martin F.M."/>
            <person name="Miettinen O."/>
            <person name="Hibbett D.S."/>
            <person name="Nagy L.G."/>
        </authorList>
    </citation>
    <scope>NUCLEOTIDE SEQUENCE [LARGE SCALE GENOMIC DNA]</scope>
    <source>
        <strain evidence="2 3">CBS 962.96</strain>
    </source>
</reference>
<dbReference type="PANTHER" id="PTHR33387:SF3">
    <property type="entry name" value="DUF985 DOMAIN-CONTAINING PROTEIN"/>
    <property type="match status" value="1"/>
</dbReference>
<dbReference type="Pfam" id="PF06172">
    <property type="entry name" value="Cupin_5"/>
    <property type="match status" value="1"/>
</dbReference>
<protein>
    <recommendedName>
        <fullName evidence="1">DUF985 domain-containing protein</fullName>
    </recommendedName>
</protein>
<dbReference type="InterPro" id="IPR011051">
    <property type="entry name" value="RmlC_Cupin_sf"/>
</dbReference>
<dbReference type="Proteomes" id="UP000297245">
    <property type="component" value="Unassembled WGS sequence"/>
</dbReference>
<dbReference type="Gene3D" id="2.60.120.10">
    <property type="entry name" value="Jelly Rolls"/>
    <property type="match status" value="1"/>
</dbReference>
<feature type="domain" description="DUF985" evidence="1">
    <location>
        <begin position="8"/>
        <end position="119"/>
    </location>
</feature>
<dbReference type="AlphaFoldDB" id="A0A4S8L887"/>
<dbReference type="OrthoDB" id="6614653at2759"/>
<dbReference type="PANTHER" id="PTHR33387">
    <property type="entry name" value="RMLC-LIKE JELLY ROLL FOLD PROTEIN"/>
    <property type="match status" value="1"/>
</dbReference>